<evidence type="ECO:0000313" key="1">
    <source>
        <dbReference type="EMBL" id="MFD2556379.1"/>
    </source>
</evidence>
<dbReference type="EMBL" id="JBHULD010000018">
    <property type="protein sequence ID" value="MFD2556379.1"/>
    <property type="molecule type" value="Genomic_DNA"/>
</dbReference>
<evidence type="ECO:0000313" key="2">
    <source>
        <dbReference type="Proteomes" id="UP001597440"/>
    </source>
</evidence>
<name>A0ABW5L5B1_9SPHI</name>
<dbReference type="RefSeq" id="WP_210352556.1">
    <property type="nucleotide sequence ID" value="NZ_JAEQMU010000001.1"/>
</dbReference>
<reference evidence="2" key="1">
    <citation type="journal article" date="2019" name="Int. J. Syst. Evol. Microbiol.">
        <title>The Global Catalogue of Microorganisms (GCM) 10K type strain sequencing project: providing services to taxonomists for standard genome sequencing and annotation.</title>
        <authorList>
            <consortium name="The Broad Institute Genomics Platform"/>
            <consortium name="The Broad Institute Genome Sequencing Center for Infectious Disease"/>
            <person name="Wu L."/>
            <person name="Ma J."/>
        </authorList>
    </citation>
    <scope>NUCLEOTIDE SEQUENCE [LARGE SCALE GENOMIC DNA]</scope>
    <source>
        <strain evidence="2">KCTC 52298</strain>
    </source>
</reference>
<protein>
    <submittedName>
        <fullName evidence="1">Uncharacterized protein</fullName>
    </submittedName>
</protein>
<dbReference type="Proteomes" id="UP001597440">
    <property type="component" value="Unassembled WGS sequence"/>
</dbReference>
<gene>
    <name evidence="1" type="ORF">ACFSQW_18430</name>
</gene>
<sequence>MKREQIQKWVEQGYQILKDGEPQGIEGTLLDNVDPLNDQQPQVFLLADLLQWSEEELDKLQGFSDDQIQAMDS</sequence>
<organism evidence="1 2">
    <name type="scientific">Sphingobacterium tabacisoli</name>
    <dbReference type="NCBI Taxonomy" id="2044855"/>
    <lineage>
        <taxon>Bacteria</taxon>
        <taxon>Pseudomonadati</taxon>
        <taxon>Bacteroidota</taxon>
        <taxon>Sphingobacteriia</taxon>
        <taxon>Sphingobacteriales</taxon>
        <taxon>Sphingobacteriaceae</taxon>
        <taxon>Sphingobacterium</taxon>
    </lineage>
</organism>
<proteinExistence type="predicted"/>
<accession>A0ABW5L5B1</accession>
<keyword evidence="2" id="KW-1185">Reference proteome</keyword>
<comment type="caution">
    <text evidence="1">The sequence shown here is derived from an EMBL/GenBank/DDBJ whole genome shotgun (WGS) entry which is preliminary data.</text>
</comment>